<reference evidence="2 3" key="1">
    <citation type="submission" date="2020-08" db="EMBL/GenBank/DDBJ databases">
        <title>Sequencing the genomes of 1000 actinobacteria strains.</title>
        <authorList>
            <person name="Klenk H.-P."/>
        </authorList>
    </citation>
    <scope>NUCLEOTIDE SEQUENCE [LARGE SCALE GENOMIC DNA]</scope>
    <source>
        <strain evidence="2 3">DSM 45913</strain>
    </source>
</reference>
<protein>
    <submittedName>
        <fullName evidence="2">Uncharacterized protein</fullName>
    </submittedName>
</protein>
<comment type="caution">
    <text evidence="2">The sequence shown here is derived from an EMBL/GenBank/DDBJ whole genome shotgun (WGS) entry which is preliminary data.</text>
</comment>
<dbReference type="EMBL" id="JACHJB010000002">
    <property type="protein sequence ID" value="MBB6347283.1"/>
    <property type="molecule type" value="Genomic_DNA"/>
</dbReference>
<dbReference type="RefSeq" id="WP_185085255.1">
    <property type="nucleotide sequence ID" value="NZ_JACHJB010000002.1"/>
</dbReference>
<evidence type="ECO:0000313" key="2">
    <source>
        <dbReference type="EMBL" id="MBB6347283.1"/>
    </source>
</evidence>
<proteinExistence type="predicted"/>
<name>A0A7X0EX68_9ACTN</name>
<evidence type="ECO:0000256" key="1">
    <source>
        <dbReference type="SAM" id="MobiDB-lite"/>
    </source>
</evidence>
<gene>
    <name evidence="2" type="ORF">FHU36_003828</name>
</gene>
<sequence length="225" mass="23018">MYAWGAEGASAGAGGDLSHLEVSEEFLPFLVGGGAVFVGGAQGAAAGEEGQVGLDDLVGIGGLVVQRDVDVLVSSDDLGDVWRQPDENGIGQEQAAKVMRGEEQRPACCVDESGLGQACVEHSAGDPLADGALLADDAADLTGRAEIRSEHGAEGAHPDHQGRRAGLVVRPREVPSNSLAPFRQIVCLAAPEQRQNYLAAHPVPSGPDPDPRGSVSAAVGDSTAW</sequence>
<dbReference type="AlphaFoldDB" id="A0A7X0EX68"/>
<evidence type="ECO:0000313" key="3">
    <source>
        <dbReference type="Proteomes" id="UP000583800"/>
    </source>
</evidence>
<dbReference type="Proteomes" id="UP000583800">
    <property type="component" value="Unassembled WGS sequence"/>
</dbReference>
<keyword evidence="3" id="KW-1185">Reference proteome</keyword>
<accession>A0A7X0EX68</accession>
<organism evidence="2 3">
    <name type="scientific">Nonomuraea muscovyensis</name>
    <dbReference type="NCBI Taxonomy" id="1124761"/>
    <lineage>
        <taxon>Bacteria</taxon>
        <taxon>Bacillati</taxon>
        <taxon>Actinomycetota</taxon>
        <taxon>Actinomycetes</taxon>
        <taxon>Streptosporangiales</taxon>
        <taxon>Streptosporangiaceae</taxon>
        <taxon>Nonomuraea</taxon>
    </lineage>
</organism>
<feature type="region of interest" description="Disordered" evidence="1">
    <location>
        <begin position="198"/>
        <end position="225"/>
    </location>
</feature>